<dbReference type="FunCoup" id="Q9RZJ6">
    <property type="interactions" value="261"/>
</dbReference>
<dbReference type="OrthoDB" id="9806211at2"/>
<proteinExistence type="predicted"/>
<geneLocation type="plasmid" evidence="3">
    <name>megaplasmid MP1</name>
</geneLocation>
<dbReference type="EMBL" id="AE001826">
    <property type="protein sequence ID" value="AAF12561.1"/>
    <property type="molecule type" value="Genomic_DNA"/>
</dbReference>
<dbReference type="Proteomes" id="UP000002524">
    <property type="component" value="Plasmid MP1"/>
</dbReference>
<keyword evidence="1" id="KW-0812">Transmembrane</keyword>
<evidence type="ECO:0000313" key="3">
    <source>
        <dbReference type="Proteomes" id="UP000002524"/>
    </source>
</evidence>
<dbReference type="AlphaFoldDB" id="Q9RZJ6"/>
<feature type="transmembrane region" description="Helical" evidence="1">
    <location>
        <begin position="239"/>
        <end position="259"/>
    </location>
</feature>
<evidence type="ECO:0000256" key="1">
    <source>
        <dbReference type="SAM" id="Phobius"/>
    </source>
</evidence>
<dbReference type="GO" id="GO:0005886">
    <property type="term" value="C:plasma membrane"/>
    <property type="evidence" value="ECO:0000318"/>
    <property type="project" value="GO_Central"/>
</dbReference>
<name>Q9RZJ6_DEIRA</name>
<dbReference type="HOGENOM" id="CLU_064910_0_0_0"/>
<keyword evidence="3" id="KW-1185">Reference proteome</keyword>
<keyword evidence="2" id="KW-0614">Plasmid</keyword>
<feature type="transmembrane region" description="Helical" evidence="1">
    <location>
        <begin position="206"/>
        <end position="227"/>
    </location>
</feature>
<dbReference type="PANTHER" id="PTHR30060:SF0">
    <property type="entry name" value="COILED-COIL PROTEIN (DUF2040)-RELATED"/>
    <property type="match status" value="1"/>
</dbReference>
<keyword evidence="1" id="KW-1133">Transmembrane helix</keyword>
<protein>
    <recommendedName>
        <fullName evidence="4">TerC family protein</fullName>
    </recommendedName>
</protein>
<feature type="transmembrane region" description="Helical" evidence="1">
    <location>
        <begin position="98"/>
        <end position="119"/>
    </location>
</feature>
<organism evidence="2 3">
    <name type="scientific">Deinococcus radiodurans (strain ATCC 13939 / DSM 20539 / JCM 16871 / CCUG 27074 / LMG 4051 / NBRC 15346 / NCIMB 9279 / VKM B-1422 / R1)</name>
    <dbReference type="NCBI Taxonomy" id="243230"/>
    <lineage>
        <taxon>Bacteria</taxon>
        <taxon>Thermotogati</taxon>
        <taxon>Deinococcota</taxon>
        <taxon>Deinococci</taxon>
        <taxon>Deinococcales</taxon>
        <taxon>Deinococcaceae</taxon>
        <taxon>Deinococcus</taxon>
    </lineage>
</organism>
<dbReference type="Pfam" id="PF03741">
    <property type="entry name" value="TerC"/>
    <property type="match status" value="1"/>
</dbReference>
<dbReference type="PANTHER" id="PTHR30060">
    <property type="entry name" value="INNER MEMBRANE PROTEIN"/>
    <property type="match status" value="1"/>
</dbReference>
<keyword evidence="1" id="KW-0472">Membrane</keyword>
<evidence type="ECO:0000313" key="2">
    <source>
        <dbReference type="EMBL" id="AAF12561.1"/>
    </source>
</evidence>
<feature type="transmembrane region" description="Helical" evidence="1">
    <location>
        <begin position="33"/>
        <end position="54"/>
    </location>
</feature>
<dbReference type="PATRIC" id="fig|243230.17.peg.128"/>
<accession>Q9RZJ6</accession>
<dbReference type="InParanoid" id="Q9RZJ6"/>
<dbReference type="KEGG" id="dra:DR_B0131"/>
<sequence>MHNFSRTMVSTHASLPALPPHPELSGYVQSATFVSHVCPYPIGVLVIGTLFAWMAQPEAWLAFGTLLLLEIVLGIDNVIFISILSGKLPPEQRDRARTIGLLAAAITRLLLLASIAWVVSLKNELFQVFGLGFSGKDLVLLGGGLFLMYKAVKEMHELLEGPDHQETTPLKAGTASFAAIIAQIMVLDIVFSLDSVITAVGMADDIGVMVWAVIVTVGIMLFAARPIGEFVQKHPTVKMLALSFLLLIGVNLVAEGFHLKIPKGYTYFAMGFAVVVEALNMRVRGHQPVKLHQPEVTGDSSRRE</sequence>
<feature type="transmembrane region" description="Helical" evidence="1">
    <location>
        <begin position="60"/>
        <end position="86"/>
    </location>
</feature>
<reference evidence="2 3" key="1">
    <citation type="journal article" date="1999" name="Science">
        <title>Genome sequence of the radioresistant bacterium Deinococcus radiodurans R1.</title>
        <authorList>
            <person name="White O."/>
            <person name="Eisen J.A."/>
            <person name="Heidelberg J.F."/>
            <person name="Hickey E.K."/>
            <person name="Peterson J.D."/>
            <person name="Dodson R.J."/>
            <person name="Haft D.H."/>
            <person name="Gwinn M.L."/>
            <person name="Nelson W.C."/>
            <person name="Richardson D.L."/>
            <person name="Moffat K.S."/>
            <person name="Qin H."/>
            <person name="Jiang L."/>
            <person name="Pamphile W."/>
            <person name="Crosby M."/>
            <person name="Shen M."/>
            <person name="Vamathevan J.J."/>
            <person name="Lam P."/>
            <person name="McDonald L."/>
            <person name="Utterback T."/>
            <person name="Zalewski C."/>
            <person name="Makarova K.S."/>
            <person name="Aravind L."/>
            <person name="Daly M.J."/>
            <person name="Minton K.W."/>
            <person name="Fleischmann R.D."/>
            <person name="Ketchum K.A."/>
            <person name="Nelson K.E."/>
            <person name="Salzberg S."/>
            <person name="Smith H.O."/>
            <person name="Venter J.C."/>
            <person name="Fraser C.M."/>
        </authorList>
    </citation>
    <scope>NUCLEOTIDE SEQUENCE [LARGE SCALE GENOMIC DNA]</scope>
    <source>
        <strain evidence="3">ATCC 13939 / DSM 20539 / JCM 16871 / LMG 4051 / NBRC 15346 / NCIMB 9279 / R1 / VKM B-1422</strain>
    </source>
</reference>
<evidence type="ECO:0008006" key="4">
    <source>
        <dbReference type="Google" id="ProtNLM"/>
    </source>
</evidence>
<dbReference type="PIR" id="F75632">
    <property type="entry name" value="F75632"/>
</dbReference>
<feature type="transmembrane region" description="Helical" evidence="1">
    <location>
        <begin position="125"/>
        <end position="149"/>
    </location>
</feature>
<feature type="transmembrane region" description="Helical" evidence="1">
    <location>
        <begin position="265"/>
        <end position="283"/>
    </location>
</feature>
<feature type="transmembrane region" description="Helical" evidence="1">
    <location>
        <begin position="170"/>
        <end position="191"/>
    </location>
</feature>
<dbReference type="EnsemblBacteria" id="AAF12561">
    <property type="protein sequence ID" value="AAF12561"/>
    <property type="gene ID" value="DR_B0131"/>
</dbReference>
<gene>
    <name evidence="2" type="ordered locus">DR_B0131</name>
</gene>
<dbReference type="InterPro" id="IPR005496">
    <property type="entry name" value="Integral_membrane_TerC"/>
</dbReference>